<dbReference type="AlphaFoldDB" id="B8BZY2"/>
<feature type="compositionally biased region" description="Basic residues" evidence="4">
    <location>
        <begin position="490"/>
        <end position="499"/>
    </location>
</feature>
<reference evidence="6 7" key="1">
    <citation type="journal article" date="2004" name="Science">
        <title>The genome of the diatom Thalassiosira pseudonana: ecology, evolution, and metabolism.</title>
        <authorList>
            <person name="Armbrust E.V."/>
            <person name="Berges J.A."/>
            <person name="Bowler C."/>
            <person name="Green B.R."/>
            <person name="Martinez D."/>
            <person name="Putnam N.H."/>
            <person name="Zhou S."/>
            <person name="Allen A.E."/>
            <person name="Apt K.E."/>
            <person name="Bechner M."/>
            <person name="Brzezinski M.A."/>
            <person name="Chaal B.K."/>
            <person name="Chiovitti A."/>
            <person name="Davis A.K."/>
            <person name="Demarest M.S."/>
            <person name="Detter J.C."/>
            <person name="Glavina T."/>
            <person name="Goodstein D."/>
            <person name="Hadi M.Z."/>
            <person name="Hellsten U."/>
            <person name="Hildebrand M."/>
            <person name="Jenkins B.D."/>
            <person name="Jurka J."/>
            <person name="Kapitonov V.V."/>
            <person name="Kroger N."/>
            <person name="Lau W.W."/>
            <person name="Lane T.W."/>
            <person name="Larimer F.W."/>
            <person name="Lippmeier J.C."/>
            <person name="Lucas S."/>
            <person name="Medina M."/>
            <person name="Montsant A."/>
            <person name="Obornik M."/>
            <person name="Parker M.S."/>
            <person name="Palenik B."/>
            <person name="Pazour G.J."/>
            <person name="Richardson P.M."/>
            <person name="Rynearson T.A."/>
            <person name="Saito M.A."/>
            <person name="Schwartz D.C."/>
            <person name="Thamatrakoln K."/>
            <person name="Valentin K."/>
            <person name="Vardi A."/>
            <person name="Wilkerson F.P."/>
            <person name="Rokhsar D.S."/>
        </authorList>
    </citation>
    <scope>NUCLEOTIDE SEQUENCE [LARGE SCALE GENOMIC DNA]</scope>
    <source>
        <strain evidence="6 7">CCMP1335</strain>
    </source>
</reference>
<dbReference type="GeneID" id="7451903"/>
<feature type="region of interest" description="Disordered" evidence="4">
    <location>
        <begin position="709"/>
        <end position="746"/>
    </location>
</feature>
<proteinExistence type="predicted"/>
<keyword evidence="2" id="KW-0040">ANK repeat</keyword>
<dbReference type="GO" id="GO:0051015">
    <property type="term" value="F:actin filament binding"/>
    <property type="evidence" value="ECO:0000318"/>
    <property type="project" value="GO_Central"/>
</dbReference>
<feature type="domain" description="Response regulatory" evidence="5">
    <location>
        <begin position="786"/>
        <end position="948"/>
    </location>
</feature>
<feature type="region of interest" description="Disordered" evidence="4">
    <location>
        <begin position="865"/>
        <end position="892"/>
    </location>
</feature>
<dbReference type="Gene3D" id="1.25.40.20">
    <property type="entry name" value="Ankyrin repeat-containing domain"/>
    <property type="match status" value="1"/>
</dbReference>
<dbReference type="PaxDb" id="35128-Thaps4666"/>
<evidence type="ECO:0000256" key="1">
    <source>
        <dbReference type="ARBA" id="ARBA00022737"/>
    </source>
</evidence>
<dbReference type="eggNOG" id="ENOG502SV6S">
    <property type="taxonomic scope" value="Eukaryota"/>
</dbReference>
<reference evidence="6 7" key="2">
    <citation type="journal article" date="2008" name="Nature">
        <title>The Phaeodactylum genome reveals the evolutionary history of diatom genomes.</title>
        <authorList>
            <person name="Bowler C."/>
            <person name="Allen A.E."/>
            <person name="Badger J.H."/>
            <person name="Grimwood J."/>
            <person name="Jabbari K."/>
            <person name="Kuo A."/>
            <person name="Maheswari U."/>
            <person name="Martens C."/>
            <person name="Maumus F."/>
            <person name="Otillar R.P."/>
            <person name="Rayko E."/>
            <person name="Salamov A."/>
            <person name="Vandepoele K."/>
            <person name="Beszteri B."/>
            <person name="Gruber A."/>
            <person name="Heijde M."/>
            <person name="Katinka M."/>
            <person name="Mock T."/>
            <person name="Valentin K."/>
            <person name="Verret F."/>
            <person name="Berges J.A."/>
            <person name="Brownlee C."/>
            <person name="Cadoret J.P."/>
            <person name="Chiovitti A."/>
            <person name="Choi C.J."/>
            <person name="Coesel S."/>
            <person name="De Martino A."/>
            <person name="Detter J.C."/>
            <person name="Durkin C."/>
            <person name="Falciatore A."/>
            <person name="Fournet J."/>
            <person name="Haruta M."/>
            <person name="Huysman M.J."/>
            <person name="Jenkins B.D."/>
            <person name="Jiroutova K."/>
            <person name="Jorgensen R.E."/>
            <person name="Joubert Y."/>
            <person name="Kaplan A."/>
            <person name="Kroger N."/>
            <person name="Kroth P.G."/>
            <person name="La Roche J."/>
            <person name="Lindquist E."/>
            <person name="Lommer M."/>
            <person name="Martin-Jezequel V."/>
            <person name="Lopez P.J."/>
            <person name="Lucas S."/>
            <person name="Mangogna M."/>
            <person name="McGinnis K."/>
            <person name="Medlin L.K."/>
            <person name="Montsant A."/>
            <person name="Oudot-Le Secq M.P."/>
            <person name="Napoli C."/>
            <person name="Obornik M."/>
            <person name="Parker M.S."/>
            <person name="Petit J.L."/>
            <person name="Porcel B.M."/>
            <person name="Poulsen N."/>
            <person name="Robison M."/>
            <person name="Rychlewski L."/>
            <person name="Rynearson T.A."/>
            <person name="Schmutz J."/>
            <person name="Shapiro H."/>
            <person name="Siaut M."/>
            <person name="Stanley M."/>
            <person name="Sussman M.R."/>
            <person name="Taylor A.R."/>
            <person name="Vardi A."/>
            <person name="von Dassow P."/>
            <person name="Vyverman W."/>
            <person name="Willis A."/>
            <person name="Wyrwicz L.S."/>
            <person name="Rokhsar D.S."/>
            <person name="Weissenbach J."/>
            <person name="Armbrust E.V."/>
            <person name="Green B.R."/>
            <person name="Van de Peer Y."/>
            <person name="Grigoriev I.V."/>
        </authorList>
    </citation>
    <scope>NUCLEOTIDE SEQUENCE [LARGE SCALE GENOMIC DNA]</scope>
    <source>
        <strain evidence="6 7">CCMP1335</strain>
    </source>
</reference>
<evidence type="ECO:0000313" key="7">
    <source>
        <dbReference type="Proteomes" id="UP000001449"/>
    </source>
</evidence>
<dbReference type="InParanoid" id="B8BZY2"/>
<evidence type="ECO:0000256" key="2">
    <source>
        <dbReference type="ARBA" id="ARBA00023043"/>
    </source>
</evidence>
<feature type="region of interest" description="Disordered" evidence="4">
    <location>
        <begin position="455"/>
        <end position="557"/>
    </location>
</feature>
<feature type="compositionally biased region" description="Basic and acidic residues" evidence="4">
    <location>
        <begin position="509"/>
        <end position="519"/>
    </location>
</feature>
<dbReference type="InterPro" id="IPR036770">
    <property type="entry name" value="Ankyrin_rpt-contain_sf"/>
</dbReference>
<dbReference type="GO" id="GO:0000160">
    <property type="term" value="P:phosphorelay signal transduction system"/>
    <property type="evidence" value="ECO:0007669"/>
    <property type="project" value="InterPro"/>
</dbReference>
<dbReference type="PROSITE" id="PS50110">
    <property type="entry name" value="RESPONSE_REGULATORY"/>
    <property type="match status" value="1"/>
</dbReference>
<evidence type="ECO:0000256" key="3">
    <source>
        <dbReference type="PROSITE-ProRule" id="PRU00169"/>
    </source>
</evidence>
<evidence type="ECO:0000259" key="5">
    <source>
        <dbReference type="PROSITE" id="PS50110"/>
    </source>
</evidence>
<dbReference type="Proteomes" id="UP000001449">
    <property type="component" value="Chromosome 4"/>
</dbReference>
<dbReference type="PANTHER" id="PTHR24153">
    <property type="entry name" value="ESPIN"/>
    <property type="match status" value="1"/>
</dbReference>
<sequence>MGLTQTKLHWHVLAQDWSAVRRRITRRPEEASTVNPYGDLPLHLCCYGGQAPPHIIRALIDSYPESIRQENKAGRDPLELASINYRVEGTHRSAVLALLRWHRPGSSPSFSENDDLFSNEPPDQMYSTSPQCVGGEVQVSWLLSSRLLELGEYLVTICCGMDRPVATPSPNTNRDASTGDREAGDKLHRIHVRVSYLLIRHAETALGSALDSWAFLSFASYSCNIIRKYNEIGGWQRWCTWLCGSDGCIDTSRRVIFPWMHARAQPASIASSQHHAIITASDHDRDAPITTSTPEKQFQPLARSNSLPYSPNDTTDVNQIDVSSMLLPLPSLTRIPKKKVTAQQTIPTTASTECPSAASIPRRMIGLEVRDSVFDRPAIESDSTLKSPPTTARAQVHLQYTPISTNSAKWVAKFPTQEIRSPPFAEKDSATSSAKSIFGNVLHHKTYYPAATAPIYHQPPREDSKLNATTVAKRPPSILRTRSNLSSGHRAVKRDKVRKSSSVPINPHPLEKTSQEEVKSTMSFSPDLPTLASPTSIRSLNREDGETSGNSDGVHYDIGETEQGLQKISDSPKVILRKDNVLRRNVSDTVVAKSEEEQRQRRRRSTHAKSASIDIGDFMEAEDKVTGEMKDSFVSHEGSVSRHESLEYLPSNKKISFDPHIWVYEYKATEFERRGGDKWFTEDELTQFKEEAIQRIRHRSMKMIPTGTGRVVEVPGRNGSDRKQTSSPVPVPPSLRNNGNGKSSSSVVFTHPALSCEDEFDPDTSCSSRTTREEAIQDALSREMRNVLLVDPHEIFLSLFTKSLKYMIPHVSVATARSGEEAMARIQAAQKAFPRSDGGAVHGFDIIIVEERLLPCFAQRLSNDTCESDPGTASGTDLIPTQSAGDDSIQRQRKLTSGSALISSLVKEERVSARLAEDRPNIERSGADFVWGKPPPEMNSSLKTEMLKILMCKRNKAIGTLFD</sequence>
<dbReference type="KEGG" id="tps:THAPSDRAFT_4666"/>
<dbReference type="HOGENOM" id="CLU_307288_0_0_1"/>
<keyword evidence="1" id="KW-0677">Repeat</keyword>
<dbReference type="EMBL" id="CM000641">
    <property type="protein sequence ID" value="EED92967.1"/>
    <property type="molecule type" value="Genomic_DNA"/>
</dbReference>
<dbReference type="RefSeq" id="XP_002289430.1">
    <property type="nucleotide sequence ID" value="XM_002289394.1"/>
</dbReference>
<dbReference type="InterPro" id="IPR001789">
    <property type="entry name" value="Sig_transdc_resp-reg_receiver"/>
</dbReference>
<gene>
    <name evidence="6" type="ORF">THAPSDRAFT_4666</name>
</gene>
<dbReference type="PANTHER" id="PTHR24153:SF8">
    <property type="entry name" value="FORKED, ISOFORM F"/>
    <property type="match status" value="1"/>
</dbReference>
<feature type="compositionally biased region" description="Polar residues" evidence="4">
    <location>
        <begin position="865"/>
        <end position="885"/>
    </location>
</feature>
<dbReference type="SUPFAM" id="SSF48403">
    <property type="entry name" value="Ankyrin repeat"/>
    <property type="match status" value="1"/>
</dbReference>
<keyword evidence="7" id="KW-1185">Reference proteome</keyword>
<evidence type="ECO:0000313" key="6">
    <source>
        <dbReference type="EMBL" id="EED92967.1"/>
    </source>
</evidence>
<organism evidence="6 7">
    <name type="scientific">Thalassiosira pseudonana</name>
    <name type="common">Marine diatom</name>
    <name type="synonym">Cyclotella nana</name>
    <dbReference type="NCBI Taxonomy" id="35128"/>
    <lineage>
        <taxon>Eukaryota</taxon>
        <taxon>Sar</taxon>
        <taxon>Stramenopiles</taxon>
        <taxon>Ochrophyta</taxon>
        <taxon>Bacillariophyta</taxon>
        <taxon>Coscinodiscophyceae</taxon>
        <taxon>Thalassiosirophycidae</taxon>
        <taxon>Thalassiosirales</taxon>
        <taxon>Thalassiosiraceae</taxon>
        <taxon>Thalassiosira</taxon>
    </lineage>
</organism>
<feature type="region of interest" description="Disordered" evidence="4">
    <location>
        <begin position="591"/>
        <end position="611"/>
    </location>
</feature>
<comment type="caution">
    <text evidence="3">Lacks conserved residue(s) required for the propagation of feature annotation.</text>
</comment>
<protein>
    <recommendedName>
        <fullName evidence="5">Response regulatory domain-containing protein</fullName>
    </recommendedName>
</protein>
<name>B8BZY2_THAPS</name>
<accession>B8BZY2</accession>
<dbReference type="GO" id="GO:0051017">
    <property type="term" value="P:actin filament bundle assembly"/>
    <property type="evidence" value="ECO:0000318"/>
    <property type="project" value="GO_Central"/>
</dbReference>
<dbReference type="GO" id="GO:0005737">
    <property type="term" value="C:cytoplasm"/>
    <property type="evidence" value="ECO:0000318"/>
    <property type="project" value="GO_Central"/>
</dbReference>
<dbReference type="InterPro" id="IPR052420">
    <property type="entry name" value="Espin/Espin-like"/>
</dbReference>
<evidence type="ECO:0000256" key="4">
    <source>
        <dbReference type="SAM" id="MobiDB-lite"/>
    </source>
</evidence>